<evidence type="ECO:0000259" key="5">
    <source>
        <dbReference type="Pfam" id="PF00171"/>
    </source>
</evidence>
<accession>A0A5J6N2C4</accession>
<comment type="similarity">
    <text evidence="1 4">Belongs to the aldehyde dehydrogenase family.</text>
</comment>
<dbReference type="FunFam" id="3.40.605.10:FF:000007">
    <property type="entry name" value="NAD/NADP-dependent betaine aldehyde dehydrogenase"/>
    <property type="match status" value="1"/>
</dbReference>
<evidence type="ECO:0000256" key="1">
    <source>
        <dbReference type="ARBA" id="ARBA00009986"/>
    </source>
</evidence>
<evidence type="ECO:0000256" key="3">
    <source>
        <dbReference type="PROSITE-ProRule" id="PRU10007"/>
    </source>
</evidence>
<feature type="active site" evidence="3">
    <location>
        <position position="257"/>
    </location>
</feature>
<dbReference type="AlphaFoldDB" id="A0A5J6N2C4"/>
<gene>
    <name evidence="6" type="ORF">FRZ61_36060</name>
</gene>
<reference evidence="6 7" key="1">
    <citation type="submission" date="2019-08" db="EMBL/GenBank/DDBJ databases">
        <title>Hyperibacter terrae gen. nov., sp. nov. and Hyperibacter viscosus sp. nov., two new members in the family Rhodospirillaceae isolated from the rhizosphere of Hypericum perforatum.</title>
        <authorList>
            <person name="Noviana Z."/>
        </authorList>
    </citation>
    <scope>NUCLEOTIDE SEQUENCE [LARGE SCALE GENOMIC DNA]</scope>
    <source>
        <strain evidence="6 7">R5959</strain>
    </source>
</reference>
<organism evidence="6 7">
    <name type="scientific">Hypericibacter adhaerens</name>
    <dbReference type="NCBI Taxonomy" id="2602016"/>
    <lineage>
        <taxon>Bacteria</taxon>
        <taxon>Pseudomonadati</taxon>
        <taxon>Pseudomonadota</taxon>
        <taxon>Alphaproteobacteria</taxon>
        <taxon>Rhodospirillales</taxon>
        <taxon>Dongiaceae</taxon>
        <taxon>Hypericibacter</taxon>
    </lineage>
</organism>
<dbReference type="InterPro" id="IPR016160">
    <property type="entry name" value="Ald_DH_CS_CYS"/>
</dbReference>
<dbReference type="EMBL" id="CP042582">
    <property type="protein sequence ID" value="QEX23667.1"/>
    <property type="molecule type" value="Genomic_DNA"/>
</dbReference>
<feature type="domain" description="Aldehyde dehydrogenase" evidence="5">
    <location>
        <begin position="28"/>
        <end position="479"/>
    </location>
</feature>
<proteinExistence type="inferred from homology"/>
<dbReference type="SUPFAM" id="SSF53720">
    <property type="entry name" value="ALDH-like"/>
    <property type="match status" value="1"/>
</dbReference>
<dbReference type="Gene3D" id="3.40.605.10">
    <property type="entry name" value="Aldehyde Dehydrogenase, Chain A, domain 1"/>
    <property type="match status" value="1"/>
</dbReference>
<dbReference type="Proteomes" id="UP000325797">
    <property type="component" value="Chromosome"/>
</dbReference>
<dbReference type="GO" id="GO:0016620">
    <property type="term" value="F:oxidoreductase activity, acting on the aldehyde or oxo group of donors, NAD or NADP as acceptor"/>
    <property type="evidence" value="ECO:0007669"/>
    <property type="project" value="InterPro"/>
</dbReference>
<evidence type="ECO:0000313" key="6">
    <source>
        <dbReference type="EMBL" id="QEX23667.1"/>
    </source>
</evidence>
<dbReference type="InterPro" id="IPR016163">
    <property type="entry name" value="Ald_DH_C"/>
</dbReference>
<dbReference type="InterPro" id="IPR015590">
    <property type="entry name" value="Aldehyde_DH_dom"/>
</dbReference>
<dbReference type="PROSITE" id="PS00687">
    <property type="entry name" value="ALDEHYDE_DEHYDR_GLU"/>
    <property type="match status" value="1"/>
</dbReference>
<dbReference type="FunFam" id="3.40.309.10:FF:000009">
    <property type="entry name" value="Aldehyde dehydrogenase A"/>
    <property type="match status" value="1"/>
</dbReference>
<dbReference type="InterPro" id="IPR029510">
    <property type="entry name" value="Ald_DH_CS_GLU"/>
</dbReference>
<dbReference type="InterPro" id="IPR016161">
    <property type="entry name" value="Ald_DH/histidinol_DH"/>
</dbReference>
<dbReference type="Pfam" id="PF00171">
    <property type="entry name" value="Aldedh"/>
    <property type="match status" value="1"/>
</dbReference>
<evidence type="ECO:0000313" key="7">
    <source>
        <dbReference type="Proteomes" id="UP000325797"/>
    </source>
</evidence>
<name>A0A5J6N2C4_9PROT</name>
<dbReference type="CDD" id="cd07078">
    <property type="entry name" value="ALDH"/>
    <property type="match status" value="1"/>
</dbReference>
<dbReference type="PANTHER" id="PTHR11699">
    <property type="entry name" value="ALDEHYDE DEHYDROGENASE-RELATED"/>
    <property type="match status" value="1"/>
</dbReference>
<evidence type="ECO:0000256" key="2">
    <source>
        <dbReference type="ARBA" id="ARBA00023002"/>
    </source>
</evidence>
<dbReference type="KEGG" id="hadh:FRZ61_36060"/>
<evidence type="ECO:0000256" key="4">
    <source>
        <dbReference type="RuleBase" id="RU003345"/>
    </source>
</evidence>
<sequence>MTIMTALAELGRLSNRLLIGGEQRASKASTQFDVIDPATEDVVGKVADSTEAEVEEAIRIANKAQKAWNKTNALTRAELLHEVSHHLRGTRPVIAEMLTREMGKTYKESFDECTWAMSAIDYYAEVGRAEWGKVLGPATDGQFHFTVKDPLGVVVIVLPFNYPLCLLCWEAAAALASGNAVIIKPSEMTSLVTMKFLEAFTAVLPPGVVQCVTGGGRVGGQLVASPDTHMIAFTGGIETGQKVAQACAGSFKRTLIEASGNDPFLVMPSAPLDIAARGASFGAFINCGQVCAAAERFYVHEKIHDEFVERVVAEAKKVRIGNGLDKVDMGPLASRKERDRYEGILARAVKEGAKVATGGGRPAGLNRGFFAECTVLTGVTPDMEIMNRESFGPVLPICKVGSFDEGLALANRSRYALGASIYTRDLEESMRAVNELEAGMVWVNAPLLDNDAGPFGGRKMSGMGRQLGAEGLDTFRHTKLAMIDPACSSHDFWWFPYKDSEMYQGKR</sequence>
<dbReference type="PROSITE" id="PS00070">
    <property type="entry name" value="ALDEHYDE_DEHYDR_CYS"/>
    <property type="match status" value="1"/>
</dbReference>
<dbReference type="InterPro" id="IPR016162">
    <property type="entry name" value="Ald_DH_N"/>
</dbReference>
<keyword evidence="7" id="KW-1185">Reference proteome</keyword>
<protein>
    <submittedName>
        <fullName evidence="6">Aldehyde dehydrogenase</fullName>
    </submittedName>
</protein>
<dbReference type="Gene3D" id="3.40.309.10">
    <property type="entry name" value="Aldehyde Dehydrogenase, Chain A, domain 2"/>
    <property type="match status" value="1"/>
</dbReference>
<keyword evidence="2 4" id="KW-0560">Oxidoreductase</keyword>